<keyword evidence="3" id="KW-1185">Reference proteome</keyword>
<evidence type="ECO:0000313" key="2">
    <source>
        <dbReference type="EMBL" id="PIT02799.1"/>
    </source>
</evidence>
<dbReference type="InterPro" id="IPR021762">
    <property type="entry name" value="DUF3325"/>
</dbReference>
<evidence type="ECO:0000313" key="3">
    <source>
        <dbReference type="Proteomes" id="UP000228930"/>
    </source>
</evidence>
<gene>
    <name evidence="2" type="ORF">TSA1_20120</name>
</gene>
<dbReference type="EMBL" id="LFJC01000003">
    <property type="protein sequence ID" value="PIT02799.1"/>
    <property type="molecule type" value="Genomic_DNA"/>
</dbReference>
<keyword evidence="1" id="KW-0472">Membrane</keyword>
<accession>A0A2M6UDZ2</accession>
<proteinExistence type="predicted"/>
<organism evidence="2 3">
    <name type="scientific">Bradyrhizobium nitroreducens</name>
    <dbReference type="NCBI Taxonomy" id="709803"/>
    <lineage>
        <taxon>Bacteria</taxon>
        <taxon>Pseudomonadati</taxon>
        <taxon>Pseudomonadota</taxon>
        <taxon>Alphaproteobacteria</taxon>
        <taxon>Hyphomicrobiales</taxon>
        <taxon>Nitrobacteraceae</taxon>
        <taxon>Bradyrhizobium</taxon>
    </lineage>
</organism>
<evidence type="ECO:0008006" key="4">
    <source>
        <dbReference type="Google" id="ProtNLM"/>
    </source>
</evidence>
<evidence type="ECO:0000256" key="1">
    <source>
        <dbReference type="SAM" id="Phobius"/>
    </source>
</evidence>
<dbReference type="RefSeq" id="WP_100177969.1">
    <property type="nucleotide sequence ID" value="NZ_LFJC01000003.1"/>
</dbReference>
<comment type="caution">
    <text evidence="2">The sequence shown here is derived from an EMBL/GenBank/DDBJ whole genome shotgun (WGS) entry which is preliminary data.</text>
</comment>
<sequence>MIVAFALLMAGWSLIAGSQPKQYGRVFHGGHLSGPLRKAIRGVGVALLLAALAVMARSDSAAFAVLSWVCLLSVSAMLVALILAWLPRWVSARRPQADSVTGRRQRT</sequence>
<name>A0A2M6UDZ2_9BRAD</name>
<protein>
    <recommendedName>
        <fullName evidence="4">DUF3325 domain-containing protein</fullName>
    </recommendedName>
</protein>
<dbReference type="Pfam" id="PF11804">
    <property type="entry name" value="DUF3325"/>
    <property type="match status" value="1"/>
</dbReference>
<dbReference type="AlphaFoldDB" id="A0A2M6UDZ2"/>
<reference evidence="2 3" key="1">
    <citation type="submission" date="2015-06" db="EMBL/GenBank/DDBJ databases">
        <title>Comparative genome analysis of nirS-carrying Bradyrhizobium sp. strains.</title>
        <authorList>
            <person name="Ishii S."/>
            <person name="Jang J."/>
            <person name="Nishizawa T."/>
            <person name="Senoo K."/>
        </authorList>
    </citation>
    <scope>NUCLEOTIDE SEQUENCE [LARGE SCALE GENOMIC DNA]</scope>
    <source>
        <strain evidence="2 3">TSA1</strain>
    </source>
</reference>
<feature type="transmembrane region" description="Helical" evidence="1">
    <location>
        <begin position="63"/>
        <end position="86"/>
    </location>
</feature>
<keyword evidence="1" id="KW-1133">Transmembrane helix</keyword>
<feature type="transmembrane region" description="Helical" evidence="1">
    <location>
        <begin position="39"/>
        <end position="56"/>
    </location>
</feature>
<dbReference type="Proteomes" id="UP000228930">
    <property type="component" value="Unassembled WGS sequence"/>
</dbReference>
<keyword evidence="1" id="KW-0812">Transmembrane</keyword>